<dbReference type="InterPro" id="IPR019820">
    <property type="entry name" value="Sec-indep_translocase_CS"/>
</dbReference>
<evidence type="ECO:0000256" key="4">
    <source>
        <dbReference type="ARBA" id="ARBA00023136"/>
    </source>
</evidence>
<dbReference type="PANTHER" id="PTHR30371">
    <property type="entry name" value="SEC-INDEPENDENT PROTEIN TRANSLOCASE PROTEIN TATC"/>
    <property type="match status" value="1"/>
</dbReference>
<dbReference type="Proteomes" id="UP000188273">
    <property type="component" value="Chromosome"/>
</dbReference>
<keyword evidence="5" id="KW-1003">Cell membrane</keyword>
<feature type="transmembrane region" description="Helical" evidence="5">
    <location>
        <begin position="175"/>
        <end position="200"/>
    </location>
</feature>
<feature type="transmembrane region" description="Helical" evidence="5">
    <location>
        <begin position="32"/>
        <end position="58"/>
    </location>
</feature>
<gene>
    <name evidence="5 6" type="primary">tatC</name>
    <name evidence="6" type="ORF">L21SP3_01039</name>
</gene>
<evidence type="ECO:0000256" key="1">
    <source>
        <dbReference type="ARBA" id="ARBA00004141"/>
    </source>
</evidence>
<dbReference type="EMBL" id="CP019633">
    <property type="protein sequence ID" value="AQQ09237.1"/>
    <property type="molecule type" value="Genomic_DNA"/>
</dbReference>
<dbReference type="Pfam" id="PF00902">
    <property type="entry name" value="TatC"/>
    <property type="match status" value="1"/>
</dbReference>
<dbReference type="GO" id="GO:0043953">
    <property type="term" value="P:protein transport by the Tat complex"/>
    <property type="evidence" value="ECO:0007669"/>
    <property type="project" value="UniProtKB-UniRule"/>
</dbReference>
<organism evidence="6 7">
    <name type="scientific">Sedimentisphaera cyanobacteriorum</name>
    <dbReference type="NCBI Taxonomy" id="1940790"/>
    <lineage>
        <taxon>Bacteria</taxon>
        <taxon>Pseudomonadati</taxon>
        <taxon>Planctomycetota</taxon>
        <taxon>Phycisphaerae</taxon>
        <taxon>Sedimentisphaerales</taxon>
        <taxon>Sedimentisphaeraceae</taxon>
        <taxon>Sedimentisphaera</taxon>
    </lineage>
</organism>
<dbReference type="GO" id="GO:0065002">
    <property type="term" value="P:intracellular protein transmembrane transport"/>
    <property type="evidence" value="ECO:0007669"/>
    <property type="project" value="TreeGrafter"/>
</dbReference>
<comment type="subcellular location">
    <subcellularLocation>
        <location evidence="5">Cell membrane</location>
        <topology evidence="5">Multi-pass membrane protein</topology>
    </subcellularLocation>
    <subcellularLocation>
        <location evidence="1">Membrane</location>
        <topology evidence="1">Multi-pass membrane protein</topology>
    </subcellularLocation>
</comment>
<reference evidence="7" key="1">
    <citation type="submission" date="2017-02" db="EMBL/GenBank/DDBJ databases">
        <title>Comparative genomics and description of representatives of a novel lineage of planctomycetes thriving in anoxic sediments.</title>
        <authorList>
            <person name="Spring S."/>
            <person name="Bunk B."/>
            <person name="Sproer C."/>
            <person name="Klenk H.-P."/>
        </authorList>
    </citation>
    <scope>NUCLEOTIDE SEQUENCE [LARGE SCALE GENOMIC DNA]</scope>
    <source>
        <strain evidence="7">L21-RPul-D3</strain>
    </source>
</reference>
<comment type="subunit">
    <text evidence="5">Forms a complex with TatA.</text>
</comment>
<comment type="function">
    <text evidence="5">Part of the twin-arginine translocation (Tat) system that transports large folded proteins containing a characteristic twin-arginine motif in their signal peptide across membranes.</text>
</comment>
<keyword evidence="5" id="KW-0653">Protein transport</keyword>
<evidence type="ECO:0000256" key="2">
    <source>
        <dbReference type="ARBA" id="ARBA00022692"/>
    </source>
</evidence>
<dbReference type="RefSeq" id="WP_077539770.1">
    <property type="nucleotide sequence ID" value="NZ_CP019633.1"/>
</dbReference>
<feature type="transmembrane region" description="Helical" evidence="5">
    <location>
        <begin position="91"/>
        <end position="110"/>
    </location>
</feature>
<keyword evidence="7" id="KW-1185">Reference proteome</keyword>
<dbReference type="OrthoDB" id="9777044at2"/>
<evidence type="ECO:0000256" key="3">
    <source>
        <dbReference type="ARBA" id="ARBA00022989"/>
    </source>
</evidence>
<dbReference type="PANTHER" id="PTHR30371:SF0">
    <property type="entry name" value="SEC-INDEPENDENT PROTEIN TRANSLOCASE PROTEIN TATC, CHLOROPLASTIC-RELATED"/>
    <property type="match status" value="1"/>
</dbReference>
<keyword evidence="5" id="KW-0813">Transport</keyword>
<feature type="transmembrane region" description="Helical" evidence="5">
    <location>
        <begin position="122"/>
        <end position="155"/>
    </location>
</feature>
<evidence type="ECO:0000313" key="7">
    <source>
        <dbReference type="Proteomes" id="UP000188273"/>
    </source>
</evidence>
<dbReference type="InterPro" id="IPR002033">
    <property type="entry name" value="TatC"/>
</dbReference>
<keyword evidence="5" id="KW-0811">Translocation</keyword>
<dbReference type="KEGG" id="pbu:L21SP3_01039"/>
<dbReference type="GO" id="GO:0009977">
    <property type="term" value="F:proton motive force dependent protein transmembrane transporter activity"/>
    <property type="evidence" value="ECO:0007669"/>
    <property type="project" value="TreeGrafter"/>
</dbReference>
<dbReference type="STRING" id="1940790.L21SP3_01039"/>
<keyword evidence="2 5" id="KW-0812">Transmembrane</keyword>
<evidence type="ECO:0000313" key="6">
    <source>
        <dbReference type="EMBL" id="AQQ09237.1"/>
    </source>
</evidence>
<name>A0A1Q2HP60_9BACT</name>
<dbReference type="PRINTS" id="PR01840">
    <property type="entry name" value="TATCFAMILY"/>
</dbReference>
<dbReference type="AlphaFoldDB" id="A0A1Q2HP60"/>
<dbReference type="PROSITE" id="PS01218">
    <property type="entry name" value="TATC"/>
    <property type="match status" value="1"/>
</dbReference>
<keyword evidence="3 5" id="KW-1133">Transmembrane helix</keyword>
<keyword evidence="4 5" id="KW-0472">Membrane</keyword>
<accession>A0A1Q2HP60</accession>
<evidence type="ECO:0000256" key="5">
    <source>
        <dbReference type="HAMAP-Rule" id="MF_00902"/>
    </source>
</evidence>
<protein>
    <recommendedName>
        <fullName evidence="5">Sec-independent protein translocase protein TatC</fullName>
    </recommendedName>
</protein>
<proteinExistence type="inferred from homology"/>
<feature type="transmembrane region" description="Helical" evidence="5">
    <location>
        <begin position="212"/>
        <end position="227"/>
    </location>
</feature>
<dbReference type="GO" id="GO:0033281">
    <property type="term" value="C:TAT protein transport complex"/>
    <property type="evidence" value="ECO:0007669"/>
    <property type="project" value="UniProtKB-UniRule"/>
</dbReference>
<dbReference type="NCBIfam" id="TIGR00945">
    <property type="entry name" value="tatC"/>
    <property type="match status" value="1"/>
</dbReference>
<sequence length="269" mass="29792">MAETENKDINKEDGKMKSMSLGDHLEELRLRLFLAIAGLIVGFIIALIFGKFLFGIVVEPYADAVKLTGGTPHMQAIKPAEKFLMYLKTSLIFGLIFTAPWVFYQIWKFIAPGLYKNETKFVYIVTPASAALFVGGATFFLTVIAPLALKFFIGFDVGVDYVETNLTLDHYVDFMLALTLAFGIAFQLPIVIFFAEKLGLVTVEKLRKGRKFVFLGLFVAAAGATPPDPVSMLSLAAPLYVLYEGTIIVCAMLKRDSKKKETESAEKDE</sequence>
<comment type="similarity">
    <text evidence="5">Belongs to the TatC family.</text>
</comment>
<feature type="transmembrane region" description="Helical" evidence="5">
    <location>
        <begin position="233"/>
        <end position="253"/>
    </location>
</feature>
<dbReference type="HAMAP" id="MF_00902">
    <property type="entry name" value="TatC"/>
    <property type="match status" value="1"/>
</dbReference>